<dbReference type="RefSeq" id="XP_007324256.1">
    <property type="nucleotide sequence ID" value="XM_007324194.1"/>
</dbReference>
<feature type="signal peptide" evidence="1">
    <location>
        <begin position="1"/>
        <end position="25"/>
    </location>
</feature>
<accession>F8PCT3</accession>
<proteinExistence type="predicted"/>
<reference evidence="2" key="1">
    <citation type="submission" date="2011-04" db="EMBL/GenBank/DDBJ databases">
        <title>Evolution of plant cell wall degrading machinery underlies the functional diversity of forest fungi.</title>
        <authorList>
            <consortium name="US DOE Joint Genome Institute (JGI-PGF)"/>
            <person name="Eastwood D.C."/>
            <person name="Floudas D."/>
            <person name="Binder M."/>
            <person name="Majcherczyk A."/>
            <person name="Schneider P."/>
            <person name="Aerts A."/>
            <person name="Asiegbu F.O."/>
            <person name="Baker S.E."/>
            <person name="Barry K."/>
            <person name="Bendiksby M."/>
            <person name="Blumentritt M."/>
            <person name="Coutinho P.M."/>
            <person name="Cullen D."/>
            <person name="Cullen D."/>
            <person name="Gathman A."/>
            <person name="Goodell B."/>
            <person name="Henrissat B."/>
            <person name="Ihrmark K."/>
            <person name="Kauserud H."/>
            <person name="Kohler A."/>
            <person name="LaButti K."/>
            <person name="Lapidus A."/>
            <person name="Lavin J.L."/>
            <person name="Lee Y.-H."/>
            <person name="Lindquist E."/>
            <person name="Lilly W."/>
            <person name="Lucas S."/>
            <person name="Morin E."/>
            <person name="Murat C."/>
            <person name="Oguiza J.A."/>
            <person name="Park J."/>
            <person name="Pisabarro A.G."/>
            <person name="Riley R."/>
            <person name="Rosling A."/>
            <person name="Salamov A."/>
            <person name="Schmidt O."/>
            <person name="Schmutz J."/>
            <person name="Skrede I."/>
            <person name="Stenlid J."/>
            <person name="Wiebenga A."/>
            <person name="Xie X."/>
            <person name="Kues U."/>
            <person name="Hibbett D.S."/>
            <person name="Hoffmeister D."/>
            <person name="Hogberg N."/>
            <person name="Martin F."/>
            <person name="Grigoriev I.V."/>
            <person name="Watkinson S.C."/>
        </authorList>
    </citation>
    <scope>NUCLEOTIDE SEQUENCE</scope>
    <source>
        <strain evidence="2">S7.9</strain>
    </source>
</reference>
<evidence type="ECO:0008006" key="3">
    <source>
        <dbReference type="Google" id="ProtNLM"/>
    </source>
</evidence>
<keyword evidence="1" id="KW-0732">Signal</keyword>
<organism>
    <name type="scientific">Serpula lacrymans var. lacrymans (strain S7.9)</name>
    <name type="common">Dry rot fungus</name>
    <dbReference type="NCBI Taxonomy" id="578457"/>
    <lineage>
        <taxon>Eukaryota</taxon>
        <taxon>Fungi</taxon>
        <taxon>Dikarya</taxon>
        <taxon>Basidiomycota</taxon>
        <taxon>Agaricomycotina</taxon>
        <taxon>Agaricomycetes</taxon>
        <taxon>Agaricomycetidae</taxon>
        <taxon>Boletales</taxon>
        <taxon>Coniophorineae</taxon>
        <taxon>Serpulaceae</taxon>
        <taxon>Serpula</taxon>
    </lineage>
</organism>
<dbReference type="KEGG" id="sla:SERLADRAFT_443565"/>
<protein>
    <recommendedName>
        <fullName evidence="3">Secreted protein</fullName>
    </recommendedName>
</protein>
<sequence>MRVISSPSVFIVSIALSSTWPAVHGAPSGSGSSNPQAISAQSITYTHHHGRSPSHTYEARQSIPIANMDMNIDENLTNAGNTSYDAKPVIDSMHTVVNPSLPVKENATVDNVPIIPQNTPLIGQSRPDCSSQPPPNDIKCYYTTA</sequence>
<dbReference type="GeneID" id="18815937"/>
<feature type="chain" id="PRO_5003382121" description="Secreted protein" evidence="1">
    <location>
        <begin position="26"/>
        <end position="145"/>
    </location>
</feature>
<name>F8PCT3_SERL9</name>
<dbReference type="HOGENOM" id="CLU_1787985_0_0_1"/>
<dbReference type="EMBL" id="GL945445">
    <property type="protein sequence ID" value="EGO19032.1"/>
    <property type="molecule type" value="Genomic_DNA"/>
</dbReference>
<evidence type="ECO:0000256" key="1">
    <source>
        <dbReference type="SAM" id="SignalP"/>
    </source>
</evidence>
<dbReference type="AlphaFoldDB" id="F8PCT3"/>
<dbReference type="Proteomes" id="UP000008064">
    <property type="component" value="Unassembled WGS sequence"/>
</dbReference>
<evidence type="ECO:0000313" key="2">
    <source>
        <dbReference type="EMBL" id="EGO19032.1"/>
    </source>
</evidence>
<gene>
    <name evidence="2" type="ORF">SERLADRAFT_443565</name>
</gene>